<accession>A0A918GMW0</accession>
<dbReference type="Proteomes" id="UP000660680">
    <property type="component" value="Unassembled WGS sequence"/>
</dbReference>
<feature type="chain" id="PRO_5037433162" evidence="4">
    <location>
        <begin position="25"/>
        <end position="438"/>
    </location>
</feature>
<comment type="similarity">
    <text evidence="1">Belongs to the bacterial solute-binding protein 1 family.</text>
</comment>
<keyword evidence="6" id="KW-1185">Reference proteome</keyword>
<dbReference type="SUPFAM" id="SSF53850">
    <property type="entry name" value="Periplasmic binding protein-like II"/>
    <property type="match status" value="1"/>
</dbReference>
<dbReference type="GO" id="GO:0015768">
    <property type="term" value="P:maltose transport"/>
    <property type="evidence" value="ECO:0007669"/>
    <property type="project" value="TreeGrafter"/>
</dbReference>
<evidence type="ECO:0000256" key="1">
    <source>
        <dbReference type="ARBA" id="ARBA00008520"/>
    </source>
</evidence>
<evidence type="ECO:0000256" key="3">
    <source>
        <dbReference type="ARBA" id="ARBA00022729"/>
    </source>
</evidence>
<reference evidence="5" key="1">
    <citation type="journal article" date="2014" name="Int. J. Syst. Evol. Microbiol.">
        <title>Complete genome sequence of Corynebacterium casei LMG S-19264T (=DSM 44701T), isolated from a smear-ripened cheese.</title>
        <authorList>
            <consortium name="US DOE Joint Genome Institute (JGI-PGF)"/>
            <person name="Walter F."/>
            <person name="Albersmeier A."/>
            <person name="Kalinowski J."/>
            <person name="Ruckert C."/>
        </authorList>
    </citation>
    <scope>NUCLEOTIDE SEQUENCE</scope>
    <source>
        <strain evidence="5">JCM 3276</strain>
    </source>
</reference>
<protein>
    <submittedName>
        <fullName evidence="5">Sugar ABC transporter substrate-binding protein</fullName>
    </submittedName>
</protein>
<keyword evidence="3 4" id="KW-0732">Signal</keyword>
<dbReference type="InterPro" id="IPR006059">
    <property type="entry name" value="SBP"/>
</dbReference>
<dbReference type="GO" id="GO:0042956">
    <property type="term" value="P:maltodextrin transmembrane transport"/>
    <property type="evidence" value="ECO:0007669"/>
    <property type="project" value="TreeGrafter"/>
</dbReference>
<sequence length="438" mass="47210">MAPRPALLAAAALLLAGACTPGSTETDVVAPSGGQATGTVDFWHFFTAREAAAVEAAVAEFERAHPGVDVRITAGQDDAKVLQAISSGNGPDVALSYSTDIVGKFCSGNAWRDLTPYLERDKVDLEQYPETVRSYTAYQGKRCAMPFLADVYGLYYNKDLLAEAGYTEPPRTMTELADMAKRLTKRRADGTIEVAGFVPLLNFYEHTPSHVGPSWDLQWLTPDERSAIGGDPDWAAMLKWHKDLVDWYGYENLQKFTAGLGDEWSADNAFHKGKIAMAVDGEYRVAFLRDQAPDIEFGTAAVPVPDTALDRHGAGYVTGNIMGVAANSDNPEASWALIRHLTTDTDAIVGLANAIKNVPTTRAALASPALEADPEFQTFLDIFAHPRTATTPPNAAGPKYIELTQEYVNAYLSGPGGDPAAGLPDLDKRIDQALDLGR</sequence>
<dbReference type="Pfam" id="PF01547">
    <property type="entry name" value="SBP_bac_1"/>
    <property type="match status" value="1"/>
</dbReference>
<gene>
    <name evidence="5" type="ORF">GCM10010171_50270</name>
</gene>
<feature type="signal peptide" evidence="4">
    <location>
        <begin position="1"/>
        <end position="24"/>
    </location>
</feature>
<evidence type="ECO:0000256" key="2">
    <source>
        <dbReference type="ARBA" id="ARBA00022448"/>
    </source>
</evidence>
<evidence type="ECO:0000313" key="5">
    <source>
        <dbReference type="EMBL" id="GGS49113.1"/>
    </source>
</evidence>
<proteinExistence type="inferred from homology"/>
<evidence type="ECO:0000256" key="4">
    <source>
        <dbReference type="SAM" id="SignalP"/>
    </source>
</evidence>
<comment type="caution">
    <text evidence="5">The sequence shown here is derived from an EMBL/GenBank/DDBJ whole genome shotgun (WGS) entry which is preliminary data.</text>
</comment>
<dbReference type="RefSeq" id="WP_189213050.1">
    <property type="nucleotide sequence ID" value="NZ_BMRB01000005.1"/>
</dbReference>
<name>A0A918GMW0_9PSEU</name>
<dbReference type="PROSITE" id="PS51257">
    <property type="entry name" value="PROKAR_LIPOPROTEIN"/>
    <property type="match status" value="1"/>
</dbReference>
<dbReference type="Gene3D" id="3.40.190.10">
    <property type="entry name" value="Periplasmic binding protein-like II"/>
    <property type="match status" value="2"/>
</dbReference>
<dbReference type="CDD" id="cd14748">
    <property type="entry name" value="PBP2_UgpB"/>
    <property type="match status" value="1"/>
</dbReference>
<reference evidence="5" key="2">
    <citation type="submission" date="2020-09" db="EMBL/GenBank/DDBJ databases">
        <authorList>
            <person name="Sun Q."/>
            <person name="Ohkuma M."/>
        </authorList>
    </citation>
    <scope>NUCLEOTIDE SEQUENCE</scope>
    <source>
        <strain evidence="5">JCM 3276</strain>
    </source>
</reference>
<evidence type="ECO:0000313" key="6">
    <source>
        <dbReference type="Proteomes" id="UP000660680"/>
    </source>
</evidence>
<dbReference type="GO" id="GO:1901982">
    <property type="term" value="F:maltose binding"/>
    <property type="evidence" value="ECO:0007669"/>
    <property type="project" value="TreeGrafter"/>
</dbReference>
<dbReference type="AlphaFoldDB" id="A0A918GMW0"/>
<dbReference type="GO" id="GO:0055052">
    <property type="term" value="C:ATP-binding cassette (ABC) transporter complex, substrate-binding subunit-containing"/>
    <property type="evidence" value="ECO:0007669"/>
    <property type="project" value="TreeGrafter"/>
</dbReference>
<dbReference type="EMBL" id="BMRB01000005">
    <property type="protein sequence ID" value="GGS49113.1"/>
    <property type="molecule type" value="Genomic_DNA"/>
</dbReference>
<keyword evidence="2" id="KW-0813">Transport</keyword>
<dbReference type="PANTHER" id="PTHR30061">
    <property type="entry name" value="MALTOSE-BINDING PERIPLASMIC PROTEIN"/>
    <property type="match status" value="1"/>
</dbReference>
<organism evidence="5 6">
    <name type="scientific">Actinokineospora fastidiosa</name>
    <dbReference type="NCBI Taxonomy" id="1816"/>
    <lineage>
        <taxon>Bacteria</taxon>
        <taxon>Bacillati</taxon>
        <taxon>Actinomycetota</taxon>
        <taxon>Actinomycetes</taxon>
        <taxon>Pseudonocardiales</taxon>
        <taxon>Pseudonocardiaceae</taxon>
        <taxon>Actinokineospora</taxon>
    </lineage>
</organism>
<dbReference type="PANTHER" id="PTHR30061:SF50">
    <property type="entry name" value="MALTOSE_MALTODEXTRIN-BINDING PERIPLASMIC PROTEIN"/>
    <property type="match status" value="1"/>
</dbReference>